<keyword evidence="5 8" id="KW-0418">Kinase</keyword>
<dbReference type="PANTHER" id="PTHR30492:SF0">
    <property type="entry name" value="METHYLGLYOXAL SYNTHASE"/>
    <property type="match status" value="1"/>
</dbReference>
<dbReference type="GO" id="GO:0005524">
    <property type="term" value="F:ATP binding"/>
    <property type="evidence" value="ECO:0007669"/>
    <property type="project" value="UniProtKB-UniRule"/>
</dbReference>
<dbReference type="FunFam" id="3.40.50.300:FF:000991">
    <property type="entry name" value="Dephospho-CoA kinase"/>
    <property type="match status" value="1"/>
</dbReference>
<dbReference type="HAMAP" id="MF_00376">
    <property type="entry name" value="Dephospho_CoA_kinase"/>
    <property type="match status" value="1"/>
</dbReference>
<dbReference type="EC" id="4.2.3.3" evidence="9"/>
<keyword evidence="6 8" id="KW-0067">ATP-binding</keyword>
<evidence type="ECO:0000256" key="6">
    <source>
        <dbReference type="ARBA" id="ARBA00022840"/>
    </source>
</evidence>
<evidence type="ECO:0000313" key="15">
    <source>
        <dbReference type="Proteomes" id="UP000198612"/>
    </source>
</evidence>
<dbReference type="Gene3D" id="3.40.50.300">
    <property type="entry name" value="P-loop containing nucleotide triphosphate hydrolases"/>
    <property type="match status" value="1"/>
</dbReference>
<dbReference type="Pfam" id="PF01121">
    <property type="entry name" value="CoaE"/>
    <property type="match status" value="1"/>
</dbReference>
<sequence length="326" mass="36630">MIIGLTGGIATGKSTAADYLEKKGAEIIDADQISHKITKKEEKGWQLIVKEFGKDILKANGELDREKLGEMVFSDSAKRKKLESLLHPLIIYEMKEEAHEYLKNDKIVIFMAPLLYEAGLERFCDQVWVISSSKSTQIKRLKKRNGLNREAALNRIESQMSIKRKSARADVVIENDSTVKELTKKLDQQWEKVLKGEDETLIRIALIAHDEKKDDMIKFAKRHREVLANMRLIATGTTGQRLIDATGLDVERMASGPIGGDQMIGAEIAKNRLDGVIFLRDPLTAQPHEPDVSALLRLCDVHEIPLATNLTTAEMIIHSLAEKNRA</sequence>
<feature type="domain" description="MGS-like" evidence="10">
    <location>
        <begin position="196"/>
        <end position="326"/>
    </location>
</feature>
<dbReference type="InterPro" id="IPR036914">
    <property type="entry name" value="MGS-like_dom_sf"/>
</dbReference>
<evidence type="ECO:0000313" key="11">
    <source>
        <dbReference type="EMBL" id="SDC89879.1"/>
    </source>
</evidence>
<evidence type="ECO:0000313" key="12">
    <source>
        <dbReference type="EMBL" id="SDF34937.1"/>
    </source>
</evidence>
<evidence type="ECO:0000256" key="2">
    <source>
        <dbReference type="ARBA" id="ARBA00022490"/>
    </source>
</evidence>
<feature type="binding site" evidence="9">
    <location>
        <position position="288"/>
    </location>
    <ligand>
        <name>substrate</name>
    </ligand>
</feature>
<evidence type="ECO:0000313" key="14">
    <source>
        <dbReference type="EMBL" id="TDS35294.1"/>
    </source>
</evidence>
<feature type="binding site" evidence="9">
    <location>
        <begin position="235"/>
        <end position="238"/>
    </location>
    <ligand>
        <name>substrate</name>
    </ligand>
</feature>
<dbReference type="InterPro" id="IPR027417">
    <property type="entry name" value="P-loop_NTPase"/>
</dbReference>
<dbReference type="AlphaFoldDB" id="A0A1G6QBY9"/>
<dbReference type="GO" id="GO:0004140">
    <property type="term" value="F:dephospho-CoA kinase activity"/>
    <property type="evidence" value="ECO:0007669"/>
    <property type="project" value="UniProtKB-UniRule"/>
</dbReference>
<dbReference type="NCBIfam" id="TIGR00152">
    <property type="entry name" value="dephospho-CoA kinase"/>
    <property type="match status" value="1"/>
</dbReference>
<protein>
    <recommendedName>
        <fullName evidence="8 9">Multifunctional fusion protein</fullName>
    </recommendedName>
    <domain>
        <recommendedName>
            <fullName evidence="8">Dephospho-CoA kinase</fullName>
            <ecNumber evidence="8">2.7.1.24</ecNumber>
        </recommendedName>
        <alternativeName>
            <fullName evidence="8">Dephosphocoenzyme A kinase</fullName>
        </alternativeName>
    </domain>
    <domain>
        <recommendedName>
            <fullName evidence="9">Methylglyoxal synthase</fullName>
            <shortName evidence="9">MGS</shortName>
            <ecNumber evidence="9">4.2.3.3</ecNumber>
        </recommendedName>
    </domain>
</protein>
<evidence type="ECO:0000256" key="3">
    <source>
        <dbReference type="ARBA" id="ARBA00022679"/>
    </source>
</evidence>
<evidence type="ECO:0000313" key="16">
    <source>
        <dbReference type="Proteomes" id="UP000199519"/>
    </source>
</evidence>
<comment type="similarity">
    <text evidence="9">Belongs to the methylglyoxal synthase family.</text>
</comment>
<evidence type="ECO:0000256" key="4">
    <source>
        <dbReference type="ARBA" id="ARBA00022741"/>
    </source>
</evidence>
<feature type="binding site" evidence="9">
    <location>
        <position position="213"/>
    </location>
    <ligand>
        <name>substrate</name>
    </ligand>
</feature>
<evidence type="ECO:0000256" key="1">
    <source>
        <dbReference type="ARBA" id="ARBA00009018"/>
    </source>
</evidence>
<dbReference type="EMBL" id="SOAA01000001">
    <property type="protein sequence ID" value="TDS35294.1"/>
    <property type="molecule type" value="Genomic_DNA"/>
</dbReference>
<evidence type="ECO:0000313" key="18">
    <source>
        <dbReference type="Proteomes" id="UP000324896"/>
    </source>
</evidence>
<dbReference type="SUPFAM" id="SSF52540">
    <property type="entry name" value="P-loop containing nucleoside triphosphate hydrolases"/>
    <property type="match status" value="1"/>
</dbReference>
<dbReference type="PANTHER" id="PTHR30492">
    <property type="entry name" value="METHYLGLYOXAL SYNTHASE"/>
    <property type="match status" value="1"/>
</dbReference>
<dbReference type="NCBIfam" id="NF003559">
    <property type="entry name" value="PRK05234.1"/>
    <property type="match status" value="1"/>
</dbReference>
<dbReference type="Proteomes" id="UP000295758">
    <property type="component" value="Unassembled WGS sequence"/>
</dbReference>
<comment type="pathway">
    <text evidence="8">Cofactor biosynthesis; coenzyme A biosynthesis; CoA from (R)-pantothenate: step 5/5.</text>
</comment>
<dbReference type="CDD" id="cd01422">
    <property type="entry name" value="MGS"/>
    <property type="match status" value="1"/>
</dbReference>
<evidence type="ECO:0000256" key="9">
    <source>
        <dbReference type="HAMAP-Rule" id="MF_00549"/>
    </source>
</evidence>
<evidence type="ECO:0000313" key="17">
    <source>
        <dbReference type="Proteomes" id="UP000295758"/>
    </source>
</evidence>
<dbReference type="Proteomes" id="UP000198612">
    <property type="component" value="Unassembled WGS sequence"/>
</dbReference>
<feature type="binding site" evidence="9">
    <location>
        <begin position="255"/>
        <end position="256"/>
    </location>
    <ligand>
        <name>substrate</name>
    </ligand>
</feature>
<gene>
    <name evidence="9" type="primary">mgsA</name>
    <name evidence="8" type="synonym">coaE</name>
    <name evidence="14" type="ORF">BY453_1018</name>
    <name evidence="11" type="ORF">SAMN04488597_11740</name>
    <name evidence="12" type="ORF">SAMN04488598_11047</name>
    <name evidence="13" type="ORF">SAMN04515652_11048</name>
</gene>
<dbReference type="InterPro" id="IPR001977">
    <property type="entry name" value="Depp_CoAkinase"/>
</dbReference>
<dbReference type="GO" id="GO:0015937">
    <property type="term" value="P:coenzyme A biosynthetic process"/>
    <property type="evidence" value="ECO:0007669"/>
    <property type="project" value="UniProtKB-UniRule"/>
</dbReference>
<accession>A0A1G6QBY9</accession>
<comment type="subcellular location">
    <subcellularLocation>
        <location evidence="8">Cytoplasm</location>
    </subcellularLocation>
</comment>
<dbReference type="Proteomes" id="UP000324896">
    <property type="component" value="Unassembled WGS sequence"/>
</dbReference>
<dbReference type="PROSITE" id="PS51855">
    <property type="entry name" value="MGS"/>
    <property type="match status" value="1"/>
</dbReference>
<dbReference type="Pfam" id="PF02142">
    <property type="entry name" value="MGS"/>
    <property type="match status" value="1"/>
</dbReference>
<comment type="function">
    <text evidence="9">Catalyzes the formation of methylglyoxal from dihydroxyacetone phosphate.</text>
</comment>
<dbReference type="PROSITE" id="PS01335">
    <property type="entry name" value="METHYLGLYOXAL_SYNTH"/>
    <property type="match status" value="1"/>
</dbReference>
<dbReference type="EMBL" id="FNBJ01000010">
    <property type="protein sequence ID" value="SDF34937.1"/>
    <property type="molecule type" value="Genomic_DNA"/>
</dbReference>
<evidence type="ECO:0000256" key="8">
    <source>
        <dbReference type="HAMAP-Rule" id="MF_00376"/>
    </source>
</evidence>
<name>A0A1G6QBY9_9FIRM</name>
<evidence type="ECO:0000259" key="10">
    <source>
        <dbReference type="PROSITE" id="PS51855"/>
    </source>
</evidence>
<organism evidence="11 18">
    <name type="scientific">Halanaerobium congolense</name>
    <dbReference type="NCBI Taxonomy" id="54121"/>
    <lineage>
        <taxon>Bacteria</taxon>
        <taxon>Bacillati</taxon>
        <taxon>Bacillota</taxon>
        <taxon>Clostridia</taxon>
        <taxon>Halanaerobiales</taxon>
        <taxon>Halanaerobiaceae</taxon>
        <taxon>Halanaerobium</taxon>
    </lineage>
</organism>
<dbReference type="RefSeq" id="WP_089719897.1">
    <property type="nucleotide sequence ID" value="NZ_FMYT01000017.1"/>
</dbReference>
<dbReference type="InterPro" id="IPR011607">
    <property type="entry name" value="MGS-like_dom"/>
</dbReference>
<dbReference type="SUPFAM" id="SSF52335">
    <property type="entry name" value="Methylglyoxal synthase-like"/>
    <property type="match status" value="1"/>
</dbReference>
<dbReference type="NCBIfam" id="TIGR00160">
    <property type="entry name" value="MGSA"/>
    <property type="match status" value="1"/>
</dbReference>
<dbReference type="PROSITE" id="PS51219">
    <property type="entry name" value="DPCK"/>
    <property type="match status" value="1"/>
</dbReference>
<evidence type="ECO:0000256" key="7">
    <source>
        <dbReference type="ARBA" id="ARBA00022993"/>
    </source>
</evidence>
<evidence type="ECO:0000313" key="13">
    <source>
        <dbReference type="EMBL" id="SES89515.1"/>
    </source>
</evidence>
<comment type="catalytic activity">
    <reaction evidence="8">
        <text>3'-dephospho-CoA + ATP = ADP + CoA + H(+)</text>
        <dbReference type="Rhea" id="RHEA:18245"/>
        <dbReference type="ChEBI" id="CHEBI:15378"/>
        <dbReference type="ChEBI" id="CHEBI:30616"/>
        <dbReference type="ChEBI" id="CHEBI:57287"/>
        <dbReference type="ChEBI" id="CHEBI:57328"/>
        <dbReference type="ChEBI" id="CHEBI:456216"/>
        <dbReference type="EC" id="2.7.1.24"/>
    </reaction>
</comment>
<reference evidence="14 17" key="2">
    <citation type="submission" date="2019-03" db="EMBL/GenBank/DDBJ databases">
        <title>Deep subsurface shale carbon reservoir microbial communities from Ohio and West Virginia, USA.</title>
        <authorList>
            <person name="Wrighton K."/>
        </authorList>
    </citation>
    <scope>NUCLEOTIDE SEQUENCE [LARGE SCALE GENOMIC DNA]</scope>
    <source>
        <strain evidence="14 17">UTICA-S4D12</strain>
    </source>
</reference>
<dbReference type="HAMAP" id="MF_00549">
    <property type="entry name" value="Methylglyoxal_synth"/>
    <property type="match status" value="1"/>
</dbReference>
<dbReference type="Gene3D" id="3.40.50.1380">
    <property type="entry name" value="Methylglyoxal synthase-like domain"/>
    <property type="match status" value="1"/>
</dbReference>
<dbReference type="EMBL" id="FOHG01000010">
    <property type="protein sequence ID" value="SES89515.1"/>
    <property type="molecule type" value="Genomic_DNA"/>
</dbReference>
<dbReference type="Proteomes" id="UP000199519">
    <property type="component" value="Unassembled WGS sequence"/>
</dbReference>
<keyword evidence="3 8" id="KW-0808">Transferase</keyword>
<dbReference type="GO" id="GO:0019242">
    <property type="term" value="P:methylglyoxal biosynthetic process"/>
    <property type="evidence" value="ECO:0007669"/>
    <property type="project" value="UniProtKB-UniRule"/>
</dbReference>
<comment type="catalytic activity">
    <reaction evidence="9">
        <text>dihydroxyacetone phosphate = methylglyoxal + phosphate</text>
        <dbReference type="Rhea" id="RHEA:17937"/>
        <dbReference type="ChEBI" id="CHEBI:17158"/>
        <dbReference type="ChEBI" id="CHEBI:43474"/>
        <dbReference type="ChEBI" id="CHEBI:57642"/>
        <dbReference type="EC" id="4.2.3.3"/>
    </reaction>
</comment>
<keyword evidence="9" id="KW-0456">Lyase</keyword>
<comment type="function">
    <text evidence="8">Catalyzes the phosphorylation of the 3'-hydroxyl group of dephosphocoenzyme A to form coenzyme A.</text>
</comment>
<dbReference type="EMBL" id="FMYT01000017">
    <property type="protein sequence ID" value="SDC89879.1"/>
    <property type="molecule type" value="Genomic_DNA"/>
</dbReference>
<dbReference type="GO" id="GO:0005829">
    <property type="term" value="C:cytosol"/>
    <property type="evidence" value="ECO:0007669"/>
    <property type="project" value="TreeGrafter"/>
</dbReference>
<dbReference type="GO" id="GO:0008929">
    <property type="term" value="F:methylglyoxal synthase activity"/>
    <property type="evidence" value="ECO:0007669"/>
    <property type="project" value="UniProtKB-UniRule"/>
</dbReference>
<keyword evidence="4 8" id="KW-0547">Nucleotide-binding</keyword>
<dbReference type="InterPro" id="IPR004363">
    <property type="entry name" value="Methylgl_synth"/>
</dbReference>
<keyword evidence="2 8" id="KW-0963">Cytoplasm</keyword>
<feature type="binding site" evidence="8">
    <location>
        <begin position="10"/>
        <end position="15"/>
    </location>
    <ligand>
        <name>ATP</name>
        <dbReference type="ChEBI" id="CHEBI:30616"/>
    </ligand>
</feature>
<keyword evidence="16" id="KW-1185">Reference proteome</keyword>
<feature type="binding site" evidence="9">
    <location>
        <position position="209"/>
    </location>
    <ligand>
        <name>substrate</name>
    </ligand>
</feature>
<proteinExistence type="inferred from homology"/>
<dbReference type="CDD" id="cd02022">
    <property type="entry name" value="DPCK"/>
    <property type="match status" value="1"/>
</dbReference>
<comment type="similarity">
    <text evidence="1 8">Belongs to the CoaE family.</text>
</comment>
<reference evidence="15 16" key="1">
    <citation type="submission" date="2016-10" db="EMBL/GenBank/DDBJ databases">
        <authorList>
            <person name="Varghese N."/>
            <person name="Submissions S."/>
        </authorList>
    </citation>
    <scope>NUCLEOTIDE SEQUENCE [LARGE SCALE GENOMIC DNA]</scope>
    <source>
        <strain evidence="11 18">WG10</strain>
        <strain evidence="12 16">WG2</strain>
        <strain evidence="13 15">WG5</strain>
    </source>
</reference>
<dbReference type="UniPathway" id="UPA00241">
    <property type="reaction ID" value="UER00356"/>
</dbReference>
<dbReference type="InterPro" id="IPR018148">
    <property type="entry name" value="Methylglyoxal_synth_AS"/>
</dbReference>
<keyword evidence="7 8" id="KW-0173">Coenzyme A biosynthesis</keyword>
<evidence type="ECO:0000256" key="5">
    <source>
        <dbReference type="ARBA" id="ARBA00022777"/>
    </source>
</evidence>
<dbReference type="SMART" id="SM00851">
    <property type="entry name" value="MGS"/>
    <property type="match status" value="1"/>
</dbReference>
<feature type="active site" description="Proton donor/acceptor" evidence="9">
    <location>
        <position position="261"/>
    </location>
</feature>
<dbReference type="EC" id="2.7.1.24" evidence="8"/>